<organism evidence="1 2">
    <name type="scientific">Sphaerobolus stellatus (strain SS14)</name>
    <dbReference type="NCBI Taxonomy" id="990650"/>
    <lineage>
        <taxon>Eukaryota</taxon>
        <taxon>Fungi</taxon>
        <taxon>Dikarya</taxon>
        <taxon>Basidiomycota</taxon>
        <taxon>Agaricomycotina</taxon>
        <taxon>Agaricomycetes</taxon>
        <taxon>Phallomycetidae</taxon>
        <taxon>Geastrales</taxon>
        <taxon>Sphaerobolaceae</taxon>
        <taxon>Sphaerobolus</taxon>
    </lineage>
</organism>
<gene>
    <name evidence="1" type="ORF">M422DRAFT_269049</name>
</gene>
<evidence type="ECO:0000313" key="2">
    <source>
        <dbReference type="Proteomes" id="UP000054279"/>
    </source>
</evidence>
<keyword evidence="2" id="KW-1185">Reference proteome</keyword>
<sequence>MVLRRKGNIIHVDDPVLTGPVPRTCAAPFRAEPTVSSLASHALATEVGEYVAGEIRAEMSSEVPSYVPAVPTAYLWDGPYQQAGGTSGGGYPA</sequence>
<accession>A0A0C9TIV1</accession>
<dbReference type="HOGENOM" id="CLU_2401076_0_0_1"/>
<protein>
    <submittedName>
        <fullName evidence="1">Uncharacterized protein</fullName>
    </submittedName>
</protein>
<proteinExistence type="predicted"/>
<dbReference type="AlphaFoldDB" id="A0A0C9TIV1"/>
<dbReference type="Proteomes" id="UP000054279">
    <property type="component" value="Unassembled WGS sequence"/>
</dbReference>
<name>A0A0C9TIV1_SPHS4</name>
<dbReference type="EMBL" id="KN837281">
    <property type="protein sequence ID" value="KIJ29513.1"/>
    <property type="molecule type" value="Genomic_DNA"/>
</dbReference>
<evidence type="ECO:0000313" key="1">
    <source>
        <dbReference type="EMBL" id="KIJ29513.1"/>
    </source>
</evidence>
<reference evidence="1 2" key="1">
    <citation type="submission" date="2014-06" db="EMBL/GenBank/DDBJ databases">
        <title>Evolutionary Origins and Diversification of the Mycorrhizal Mutualists.</title>
        <authorList>
            <consortium name="DOE Joint Genome Institute"/>
            <consortium name="Mycorrhizal Genomics Consortium"/>
            <person name="Kohler A."/>
            <person name="Kuo A."/>
            <person name="Nagy L.G."/>
            <person name="Floudas D."/>
            <person name="Copeland A."/>
            <person name="Barry K.W."/>
            <person name="Cichocki N."/>
            <person name="Veneault-Fourrey C."/>
            <person name="LaButti K."/>
            <person name="Lindquist E.A."/>
            <person name="Lipzen A."/>
            <person name="Lundell T."/>
            <person name="Morin E."/>
            <person name="Murat C."/>
            <person name="Riley R."/>
            <person name="Ohm R."/>
            <person name="Sun H."/>
            <person name="Tunlid A."/>
            <person name="Henrissat B."/>
            <person name="Grigoriev I.V."/>
            <person name="Hibbett D.S."/>
            <person name="Martin F."/>
        </authorList>
    </citation>
    <scope>NUCLEOTIDE SEQUENCE [LARGE SCALE GENOMIC DNA]</scope>
    <source>
        <strain evidence="1 2">SS14</strain>
    </source>
</reference>